<proteinExistence type="predicted"/>
<dbReference type="AlphaFoldDB" id="A0A6A5K1R2"/>
<feature type="compositionally biased region" description="Basic and acidic residues" evidence="1">
    <location>
        <begin position="487"/>
        <end position="498"/>
    </location>
</feature>
<keyword evidence="3" id="KW-1185">Reference proteome</keyword>
<protein>
    <submittedName>
        <fullName evidence="2">Uncharacterized protein</fullName>
    </submittedName>
</protein>
<feature type="compositionally biased region" description="Polar residues" evidence="1">
    <location>
        <begin position="499"/>
        <end position="509"/>
    </location>
</feature>
<sequence length="586" mass="65150">MAENADERPVSAPVSKDKTPTIFEEWWAVSDPQYWAQRDTIIRLQSEKQATGPWLYKSDPGELHYFTDVAAFSYETPAILEYNIRGRKEQEEDTVDVSTLMRLVKIAAVESESNGSESEGHARRGDTPYTTPPSSPTCGPLECYSSEREMYKLTAETNRSNAPKSAGTSLDISMKNTQAEDALDKFKRALAKSEIRTSSGSVKDEVFGTEPTPDTQFWSTIQTLQRSVPSKFLLDAQIPAFVPSATFTSPGSPMVNVSYQYPHFFVESTALEQPVTAASSRDNHHGRSNLTNDTPLDECDMRGHCWQKYGLNINSIRVRGIAALGPEIEEVSMQSEKEPSCIGTGEVTGWKVLEGGAQLEICLPPSMNTEVPGRMDGQQAIVSKVQTRDSTPDVMARVKPYAEHISPKKPLGIVPGIGEKTHSASPLRDAEMGNDLNAPRDAWLLPNSRNVKIQPNNQTLPQTPSDPLLHFSIRSPEPIPTVPSFSKGHEPKNTETPKRQTSNVPATLSINKNTRPPTIPPPNRQEIQRPHYQNQTARAHHHQSPPSIFRTGTHKPHHQPPSHRPHPQYFLYTQHLLSELLNVRIG</sequence>
<feature type="compositionally biased region" description="Basic residues" evidence="1">
    <location>
        <begin position="552"/>
        <end position="566"/>
    </location>
</feature>
<feature type="region of interest" description="Disordered" evidence="1">
    <location>
        <begin position="471"/>
        <end position="566"/>
    </location>
</feature>
<reference evidence="2" key="1">
    <citation type="submission" date="2020-01" db="EMBL/GenBank/DDBJ databases">
        <authorList>
            <consortium name="DOE Joint Genome Institute"/>
            <person name="Haridas S."/>
            <person name="Albert R."/>
            <person name="Binder M."/>
            <person name="Bloem J."/>
            <person name="Labutti K."/>
            <person name="Salamov A."/>
            <person name="Andreopoulos B."/>
            <person name="Baker S.E."/>
            <person name="Barry K."/>
            <person name="Bills G."/>
            <person name="Bluhm B.H."/>
            <person name="Cannon C."/>
            <person name="Castanera R."/>
            <person name="Culley D.E."/>
            <person name="Daum C."/>
            <person name="Ezra D."/>
            <person name="Gonzalez J.B."/>
            <person name="Henrissat B."/>
            <person name="Kuo A."/>
            <person name="Liang C."/>
            <person name="Lipzen A."/>
            <person name="Lutzoni F."/>
            <person name="Magnuson J."/>
            <person name="Mondo S."/>
            <person name="Nolan M."/>
            <person name="Ohm R."/>
            <person name="Pangilinan J."/>
            <person name="Park H.-J."/>
            <person name="Ramirez L."/>
            <person name="Alfaro M."/>
            <person name="Sun H."/>
            <person name="Tritt A."/>
            <person name="Yoshinaga Y."/>
            <person name="Zwiers L.-H."/>
            <person name="Turgeon B.G."/>
            <person name="Goodwin S.B."/>
            <person name="Spatafora J.W."/>
            <person name="Crous P.W."/>
            <person name="Grigoriev I.V."/>
        </authorList>
    </citation>
    <scope>NUCLEOTIDE SEQUENCE</scope>
    <source>
        <strain evidence="2">P77</strain>
    </source>
</reference>
<feature type="region of interest" description="Disordered" evidence="1">
    <location>
        <begin position="110"/>
        <end position="141"/>
    </location>
</feature>
<evidence type="ECO:0000313" key="2">
    <source>
        <dbReference type="EMBL" id="KAF1828374.1"/>
    </source>
</evidence>
<gene>
    <name evidence="2" type="ORF">BDW02DRAFT_603466</name>
</gene>
<dbReference type="OrthoDB" id="10666136at2759"/>
<accession>A0A6A5K1R2</accession>
<dbReference type="Proteomes" id="UP000800040">
    <property type="component" value="Unassembled WGS sequence"/>
</dbReference>
<evidence type="ECO:0000256" key="1">
    <source>
        <dbReference type="SAM" id="MobiDB-lite"/>
    </source>
</evidence>
<organism evidence="2 3">
    <name type="scientific">Decorospora gaudefroyi</name>
    <dbReference type="NCBI Taxonomy" id="184978"/>
    <lineage>
        <taxon>Eukaryota</taxon>
        <taxon>Fungi</taxon>
        <taxon>Dikarya</taxon>
        <taxon>Ascomycota</taxon>
        <taxon>Pezizomycotina</taxon>
        <taxon>Dothideomycetes</taxon>
        <taxon>Pleosporomycetidae</taxon>
        <taxon>Pleosporales</taxon>
        <taxon>Pleosporineae</taxon>
        <taxon>Pleosporaceae</taxon>
        <taxon>Decorospora</taxon>
    </lineage>
</organism>
<evidence type="ECO:0000313" key="3">
    <source>
        <dbReference type="Proteomes" id="UP000800040"/>
    </source>
</evidence>
<name>A0A6A5K1R2_9PLEO</name>
<dbReference type="EMBL" id="ML975560">
    <property type="protein sequence ID" value="KAF1828374.1"/>
    <property type="molecule type" value="Genomic_DNA"/>
</dbReference>